<feature type="non-terminal residue" evidence="1">
    <location>
        <position position="1"/>
    </location>
</feature>
<sequence length="12" mass="1557">PRPVNLRRILHW</sequence>
<dbReference type="EMBL" id="ATLC01000039">
    <property type="protein sequence ID" value="EPJ29153.1"/>
    <property type="molecule type" value="Genomic_DNA"/>
</dbReference>
<name>A0ABN0MR40_CHLPS</name>
<comment type="caution">
    <text evidence="1">The sequence shown here is derived from an EMBL/GenBank/DDBJ whole genome shotgun (WGS) entry which is preliminary data.</text>
</comment>
<accession>A0ABN0MR40</accession>
<proteinExistence type="predicted"/>
<reference evidence="1 2" key="1">
    <citation type="submission" date="2013-04" db="EMBL/GenBank/DDBJ databases">
        <title>Genome sequence of Chlamydia psittaci 99DC5.</title>
        <authorList>
            <person name="Huot-Creasy H."/>
            <person name="McCracken C.L."/>
            <person name="Humphries M."/>
            <person name="Sachse K."/>
            <person name="Laroucau K."/>
            <person name="Bavoil P."/>
            <person name="Myers G.S."/>
        </authorList>
    </citation>
    <scope>NUCLEOTIDE SEQUENCE [LARGE SCALE GENOMIC DNA]</scope>
    <source>
        <strain evidence="1 2">99DC5</strain>
    </source>
</reference>
<gene>
    <name evidence="1" type="ORF">CP99DC5_1168B</name>
</gene>
<evidence type="ECO:0000313" key="2">
    <source>
        <dbReference type="Proteomes" id="UP000014627"/>
    </source>
</evidence>
<evidence type="ECO:0000313" key="1">
    <source>
        <dbReference type="EMBL" id="EPJ29153.1"/>
    </source>
</evidence>
<organism evidence="1 2">
    <name type="scientific">Chlamydia psittaci 99DC5</name>
    <dbReference type="NCBI Taxonomy" id="1112251"/>
    <lineage>
        <taxon>Bacteria</taxon>
        <taxon>Pseudomonadati</taxon>
        <taxon>Chlamydiota</taxon>
        <taxon>Chlamydiia</taxon>
        <taxon>Chlamydiales</taxon>
        <taxon>Chlamydiaceae</taxon>
        <taxon>Chlamydia/Chlamydophila group</taxon>
        <taxon>Chlamydia</taxon>
    </lineage>
</organism>
<protein>
    <submittedName>
        <fullName evidence="1">Uncharacterized protein</fullName>
    </submittedName>
</protein>
<dbReference type="Proteomes" id="UP000014627">
    <property type="component" value="Unassembled WGS sequence"/>
</dbReference>
<keyword evidence="2" id="KW-1185">Reference proteome</keyword>